<organism evidence="6">
    <name type="scientific">Sciadococcus taiwanensis</name>
    <dbReference type="NCBI Taxonomy" id="3028030"/>
    <lineage>
        <taxon>Eukaryota</taxon>
        <taxon>Rhodophyta</taxon>
        <taxon>Bangiophyceae</taxon>
        <taxon>Cavernulicolales</taxon>
        <taxon>Cavernulicolaceae</taxon>
        <taxon>Sciadococcus</taxon>
    </lineage>
</organism>
<reference evidence="6" key="1">
    <citation type="journal article" date="2023" name="J. Phycol.">
        <title>Revised classification of the Cyanidiophyceae based on plastid genome data with descriptions of the Cavernulicolales ord. nov. and Galdieriales ord. nov. (Rhodophyta).</title>
        <authorList>
            <person name="Park S.I."/>
            <person name="Cho C.H."/>
            <person name="Ciniglia C."/>
            <person name="Huang T.Y."/>
            <person name="Liu S.L."/>
            <person name="Bustamante D.E."/>
            <person name="Calderon M.S."/>
            <person name="Mansilla A."/>
            <person name="McDermott T."/>
            <person name="Andersen R.A."/>
            <person name="Yoon H.S."/>
        </authorList>
    </citation>
    <scope>NUCLEOTIDE SEQUENCE</scope>
</reference>
<comment type="subcellular location">
    <subcellularLocation>
        <location evidence="1">Membrane</location>
        <topology evidence="1">Multi-pass membrane protein</topology>
    </subcellularLocation>
</comment>
<proteinExistence type="predicted"/>
<evidence type="ECO:0000313" key="6">
    <source>
        <dbReference type="EMBL" id="WDA98902.1"/>
    </source>
</evidence>
<evidence type="ECO:0000256" key="3">
    <source>
        <dbReference type="ARBA" id="ARBA00022989"/>
    </source>
</evidence>
<geneLocation type="plastid" evidence="6"/>
<keyword evidence="6" id="KW-0934">Plastid</keyword>
<evidence type="ECO:0000256" key="4">
    <source>
        <dbReference type="ARBA" id="ARBA00023136"/>
    </source>
</evidence>
<evidence type="ECO:0000256" key="5">
    <source>
        <dbReference type="SAM" id="Phobius"/>
    </source>
</evidence>
<dbReference type="PANTHER" id="PTHR33514">
    <property type="entry name" value="PROTEIN ABCI12, CHLOROPLASTIC"/>
    <property type="match status" value="1"/>
</dbReference>
<dbReference type="EMBL" id="OP616811">
    <property type="protein sequence ID" value="WDA98902.1"/>
    <property type="molecule type" value="Genomic_DNA"/>
</dbReference>
<evidence type="ECO:0000256" key="1">
    <source>
        <dbReference type="ARBA" id="ARBA00004141"/>
    </source>
</evidence>
<keyword evidence="4 5" id="KW-0472">Membrane</keyword>
<feature type="transmembrane region" description="Helical" evidence="5">
    <location>
        <begin position="162"/>
        <end position="185"/>
    </location>
</feature>
<evidence type="ECO:0000256" key="2">
    <source>
        <dbReference type="ARBA" id="ARBA00022692"/>
    </source>
</evidence>
<feature type="transmembrane region" description="Helical" evidence="5">
    <location>
        <begin position="114"/>
        <end position="141"/>
    </location>
</feature>
<gene>
    <name evidence="6" type="primary">ecfT</name>
    <name evidence="6" type="ORF">SCTW_120</name>
</gene>
<sequence>MEILNILNYQSLQEYCEEESFLHLLRPSYKITILITTFCTIVYNSNLILATSFCLIIIIIILFCEKKIQNFLQKFYGIFALGIFTFCLTLSIPSKNLYLYNNITSLGQVILYKFSSQVITLFSLTIAIKLTIGIFLSLSIPKLFSMGTNPEALALPFNRKKLLLLKLENIIFAFILAFELMPLLFSKLNEILVAFKIRGTVFRNLKIYMVFECIELTNELLTQHFLKNAQYLSTSLKIRAIFSLELKYLNTTLKKLDLFYTKYCKLIQRKYSYINEDKSSPTLCK</sequence>
<protein>
    <submittedName>
        <fullName evidence="6">Energy-coupling factor transporter transmembrane protein EcfT-like</fullName>
    </submittedName>
</protein>
<dbReference type="GO" id="GO:0005886">
    <property type="term" value="C:plasma membrane"/>
    <property type="evidence" value="ECO:0007669"/>
    <property type="project" value="TreeGrafter"/>
</dbReference>
<dbReference type="PANTHER" id="PTHR33514:SF13">
    <property type="entry name" value="PROTEIN ABCI12, CHLOROPLASTIC"/>
    <property type="match status" value="1"/>
</dbReference>
<accession>A0A9Y1I266</accession>
<feature type="transmembrane region" description="Helical" evidence="5">
    <location>
        <begin position="75"/>
        <end position="94"/>
    </location>
</feature>
<keyword evidence="3 5" id="KW-1133">Transmembrane helix</keyword>
<dbReference type="AlphaFoldDB" id="A0A9Y1I266"/>
<keyword evidence="2 5" id="KW-0812">Transmembrane</keyword>
<name>A0A9Y1I266_9RHOD</name>
<feature type="transmembrane region" description="Helical" evidence="5">
    <location>
        <begin position="31"/>
        <end position="63"/>
    </location>
</feature>